<dbReference type="PROSITE" id="PS00163">
    <property type="entry name" value="FUMARATE_LYASES"/>
    <property type="match status" value="1"/>
</dbReference>
<dbReference type="Proteomes" id="UP001319045">
    <property type="component" value="Chromosome"/>
</dbReference>
<dbReference type="Gene3D" id="1.10.40.30">
    <property type="entry name" value="Fumarase/aspartase (C-terminal domain)"/>
    <property type="match status" value="1"/>
</dbReference>
<evidence type="ECO:0000256" key="5">
    <source>
        <dbReference type="NCBIfam" id="TIGR00839"/>
    </source>
</evidence>
<dbReference type="NCBIfam" id="NF008909">
    <property type="entry name" value="PRK12273.1"/>
    <property type="match status" value="1"/>
</dbReference>
<accession>A0ABM7NXG1</accession>
<dbReference type="PRINTS" id="PR00145">
    <property type="entry name" value="ARGSUCLYASE"/>
</dbReference>
<dbReference type="PANTHER" id="PTHR42696">
    <property type="entry name" value="ASPARTATE AMMONIA-LYASE"/>
    <property type="match status" value="1"/>
</dbReference>
<comment type="catalytic activity">
    <reaction evidence="6">
        <text>L-aspartate = fumarate + NH4(+)</text>
        <dbReference type="Rhea" id="RHEA:16601"/>
        <dbReference type="ChEBI" id="CHEBI:28938"/>
        <dbReference type="ChEBI" id="CHEBI:29806"/>
        <dbReference type="ChEBI" id="CHEBI:29991"/>
        <dbReference type="EC" id="4.3.1.1"/>
    </reaction>
</comment>
<feature type="coiled-coil region" evidence="7">
    <location>
        <begin position="217"/>
        <end position="244"/>
    </location>
</feature>
<dbReference type="InterPro" id="IPR000362">
    <property type="entry name" value="Fumarate_lyase_fam"/>
</dbReference>
<evidence type="ECO:0000256" key="2">
    <source>
        <dbReference type="ARBA" id="ARBA00012992"/>
    </source>
</evidence>
<evidence type="ECO:0000256" key="3">
    <source>
        <dbReference type="ARBA" id="ARBA00016146"/>
    </source>
</evidence>
<gene>
    <name evidence="10" type="primary">aspA</name>
    <name evidence="10" type="ORF">prwr041_11120</name>
</gene>
<keyword evidence="7" id="KW-0175">Coiled coil</keyword>
<evidence type="ECO:0000256" key="7">
    <source>
        <dbReference type="SAM" id="Coils"/>
    </source>
</evidence>
<dbReference type="Gene3D" id="1.10.275.10">
    <property type="entry name" value="Fumarase/aspartase (N-terminal domain)"/>
    <property type="match status" value="1"/>
</dbReference>
<evidence type="ECO:0000313" key="11">
    <source>
        <dbReference type="Proteomes" id="UP001319045"/>
    </source>
</evidence>
<proteinExistence type="inferred from homology"/>
<dbReference type="PANTHER" id="PTHR42696:SF2">
    <property type="entry name" value="ASPARTATE AMMONIA-LYASE"/>
    <property type="match status" value="1"/>
</dbReference>
<organism evidence="10 11">
    <name type="scientific">Prevotella herbatica</name>
    <dbReference type="NCBI Taxonomy" id="2801997"/>
    <lineage>
        <taxon>Bacteria</taxon>
        <taxon>Pseudomonadati</taxon>
        <taxon>Bacteroidota</taxon>
        <taxon>Bacteroidia</taxon>
        <taxon>Bacteroidales</taxon>
        <taxon>Prevotellaceae</taxon>
        <taxon>Prevotella</taxon>
    </lineage>
</organism>
<evidence type="ECO:0000313" key="10">
    <source>
        <dbReference type="EMBL" id="BCS85219.1"/>
    </source>
</evidence>
<keyword evidence="11" id="KW-1185">Reference proteome</keyword>
<evidence type="ECO:0000259" key="9">
    <source>
        <dbReference type="Pfam" id="PF10415"/>
    </source>
</evidence>
<dbReference type="Gene3D" id="1.20.200.10">
    <property type="entry name" value="Fumarase/aspartase (Central domain)"/>
    <property type="match status" value="1"/>
</dbReference>
<dbReference type="InterPro" id="IPR051546">
    <property type="entry name" value="Aspartate_Ammonia-Lyase"/>
</dbReference>
<dbReference type="SUPFAM" id="SSF48557">
    <property type="entry name" value="L-aspartase-like"/>
    <property type="match status" value="1"/>
</dbReference>
<sequence length="486" mass="53484">MLNNHVDSLQKNKLNIMAEEKFRLESDLLGELKVPVDAYYGVQTQRGINNYHISRKKMRDYPDYIIAMAYVKLAAIQTNHSLGVINDEISGAISKACQELIDGKLHENFPIDMMQGGAGTSVNMNANEVIANRALEIMGHKKGEYQYCYPNDHVNCGQSTNDVYPTSIRLAIIRMNKNLVSSLTGLISALRYKGEEFKDVIKMGRTQLQDAVPMTSGQEFSAYANNLEEEILNLERNVKLLHEINMGGTAIGTGLNAVPGFAKLCAANLSKLTGEPFVSATDLVEATPDTGAYVSYSSALKRLAIKLSKICNDLRLMASGPRCGLNEINLPPKAPGSSIMPGKVNPVIPEVTNQVCFKVIGNDTTISFAAEAGQLELNVMEPVITESLFESLVWLSNAIDTLVEECILGITVNKERCYEMVKNSIGIVTALNPYIGYKTCTKVAKEALETDRSVYDIVLEQGLMTQEKLDEALNPKNMLVSHKFIK</sequence>
<dbReference type="EMBL" id="AP024484">
    <property type="protein sequence ID" value="BCS85219.1"/>
    <property type="molecule type" value="Genomic_DNA"/>
</dbReference>
<dbReference type="Pfam" id="PF00206">
    <property type="entry name" value="Lyase_1"/>
    <property type="match status" value="1"/>
</dbReference>
<dbReference type="InterPro" id="IPR024083">
    <property type="entry name" value="Fumarase/histidase_N"/>
</dbReference>
<reference evidence="10 11" key="1">
    <citation type="journal article" date="2022" name="Int. J. Syst. Evol. Microbiol.">
        <title>Prevotella herbatica sp. nov., a plant polysaccharide-decomposing anaerobic bacterium isolated from a methanogenic reactor.</title>
        <authorList>
            <person name="Uek A."/>
            <person name="Tonouchi A."/>
            <person name="Kaku N."/>
            <person name="Ueki K."/>
        </authorList>
    </citation>
    <scope>NUCLEOTIDE SEQUENCE [LARGE SCALE GENOMIC DNA]</scope>
    <source>
        <strain evidence="10 11">WR041</strain>
    </source>
</reference>
<dbReference type="InterPro" id="IPR020557">
    <property type="entry name" value="Fumarate_lyase_CS"/>
</dbReference>
<dbReference type="PRINTS" id="PR00149">
    <property type="entry name" value="FUMRATELYASE"/>
</dbReference>
<name>A0ABM7NXG1_9BACT</name>
<comment type="similarity">
    <text evidence="1 6">Belongs to the class-II fumarase/aspartase family. Aspartase subfamily.</text>
</comment>
<dbReference type="InterPro" id="IPR008948">
    <property type="entry name" value="L-Aspartase-like"/>
</dbReference>
<feature type="domain" description="Fumarate lyase N-terminal" evidence="8">
    <location>
        <begin position="30"/>
        <end position="361"/>
    </location>
</feature>
<dbReference type="InterPro" id="IPR022761">
    <property type="entry name" value="Fumarate_lyase_N"/>
</dbReference>
<dbReference type="CDD" id="cd01357">
    <property type="entry name" value="Aspartase"/>
    <property type="match status" value="1"/>
</dbReference>
<dbReference type="InterPro" id="IPR004708">
    <property type="entry name" value="ApsA"/>
</dbReference>
<dbReference type="InterPro" id="IPR018951">
    <property type="entry name" value="Fumarase_C_C"/>
</dbReference>
<keyword evidence="4 6" id="KW-0456">Lyase</keyword>
<evidence type="ECO:0000256" key="1">
    <source>
        <dbReference type="ARBA" id="ARBA00005596"/>
    </source>
</evidence>
<evidence type="ECO:0000256" key="4">
    <source>
        <dbReference type="ARBA" id="ARBA00023239"/>
    </source>
</evidence>
<dbReference type="EC" id="4.3.1.1" evidence="2 5"/>
<evidence type="ECO:0000256" key="6">
    <source>
        <dbReference type="RuleBase" id="RU362017"/>
    </source>
</evidence>
<protein>
    <recommendedName>
        <fullName evidence="3 5">Aspartate ammonia-lyase</fullName>
        <shortName evidence="6">Aspartase</shortName>
        <ecNumber evidence="2 5">4.3.1.1</ecNumber>
    </recommendedName>
</protein>
<evidence type="ECO:0000259" key="8">
    <source>
        <dbReference type="Pfam" id="PF00206"/>
    </source>
</evidence>
<dbReference type="NCBIfam" id="TIGR00839">
    <property type="entry name" value="aspA"/>
    <property type="match status" value="1"/>
</dbReference>
<feature type="domain" description="Fumarase C C-terminal" evidence="9">
    <location>
        <begin position="427"/>
        <end position="479"/>
    </location>
</feature>
<dbReference type="Pfam" id="PF10415">
    <property type="entry name" value="FumaraseC_C"/>
    <property type="match status" value="1"/>
</dbReference>